<dbReference type="CDD" id="cd10941">
    <property type="entry name" value="CE4_PuuE_HpPgdA_like_2"/>
    <property type="match status" value="1"/>
</dbReference>
<reference evidence="2 3" key="1">
    <citation type="journal article" date="2020" name="Nature">
        <title>Bacterial chemolithoautotrophy via manganese oxidation.</title>
        <authorList>
            <person name="Yu H."/>
            <person name="Leadbetter J.R."/>
        </authorList>
    </citation>
    <scope>NUCLEOTIDE SEQUENCE [LARGE SCALE GENOMIC DNA]</scope>
    <source>
        <strain evidence="2 3">Mn-1</strain>
    </source>
</reference>
<dbReference type="InterPro" id="IPR002509">
    <property type="entry name" value="NODB_dom"/>
</dbReference>
<dbReference type="RefSeq" id="WP_168061471.1">
    <property type="nucleotide sequence ID" value="NZ_VTOW01000003.1"/>
</dbReference>
<gene>
    <name evidence="2" type="ORF">MNODULE_15250</name>
</gene>
<name>A0A7X6DRN9_9BACT</name>
<keyword evidence="3" id="KW-1185">Reference proteome</keyword>
<dbReference type="GO" id="GO:0005975">
    <property type="term" value="P:carbohydrate metabolic process"/>
    <property type="evidence" value="ECO:0007669"/>
    <property type="project" value="InterPro"/>
</dbReference>
<dbReference type="GO" id="GO:0016810">
    <property type="term" value="F:hydrolase activity, acting on carbon-nitrogen (but not peptide) bonds"/>
    <property type="evidence" value="ECO:0007669"/>
    <property type="project" value="InterPro"/>
</dbReference>
<sequence length="309" mass="36033">MDGRLNALTIDVEDYYQVSGFESHIRFEQWPDYESRVVGNTWRLLEMLHFHRVKATFFILGWIAERYPQVVLAIHKEGHEIASHGYRHRLVYNMSREEFRQDTERSKEVLEDLCGVPVVGYRAASYSITKQTLWSLEVLHALGFQYDSSIFPIHHDRYGIPNASRFPYGHSLSEGRELLEFPLSTVRMMKWNIPIAGGGYLRLFPYWFIRWGIAQINEKEKAPAIVYLHPWEIDPNQPRINGDRLSRFRHYVNLEKMEQKLKNLLSDFQFVPLRVLAESYRGSDLSLPGEVKGISAPVAVGRNHIGITE</sequence>
<dbReference type="Proteomes" id="UP000534783">
    <property type="component" value="Unassembled WGS sequence"/>
</dbReference>
<feature type="domain" description="NodB homology" evidence="1">
    <location>
        <begin position="21"/>
        <end position="271"/>
    </location>
</feature>
<dbReference type="SUPFAM" id="SSF88713">
    <property type="entry name" value="Glycoside hydrolase/deacetylase"/>
    <property type="match status" value="1"/>
</dbReference>
<dbReference type="Pfam" id="PF01522">
    <property type="entry name" value="Polysacc_deac_1"/>
    <property type="match status" value="1"/>
</dbReference>
<dbReference type="NCBIfam" id="TIGR03006">
    <property type="entry name" value="pepcterm_polyde"/>
    <property type="match status" value="1"/>
</dbReference>
<evidence type="ECO:0000259" key="1">
    <source>
        <dbReference type="PROSITE" id="PS51677"/>
    </source>
</evidence>
<evidence type="ECO:0000313" key="3">
    <source>
        <dbReference type="Proteomes" id="UP000534783"/>
    </source>
</evidence>
<protein>
    <submittedName>
        <fullName evidence="2">DUF3473 domain-containing protein</fullName>
    </submittedName>
</protein>
<dbReference type="PANTHER" id="PTHR47561:SF1">
    <property type="entry name" value="POLYSACCHARIDE DEACETYLASE FAMILY PROTEIN (AFU_ORTHOLOGUE AFUA_6G05030)"/>
    <property type="match status" value="1"/>
</dbReference>
<organism evidence="2 3">
    <name type="scientific">Candidatus Manganitrophus noduliformans</name>
    <dbReference type="NCBI Taxonomy" id="2606439"/>
    <lineage>
        <taxon>Bacteria</taxon>
        <taxon>Pseudomonadati</taxon>
        <taxon>Nitrospirota</taxon>
        <taxon>Nitrospiria</taxon>
        <taxon>Candidatus Troglogloeales</taxon>
        <taxon>Candidatus Manganitrophaceae</taxon>
        <taxon>Candidatus Manganitrophus</taxon>
    </lineage>
</organism>
<dbReference type="InterPro" id="IPR045235">
    <property type="entry name" value="PuuE_HpPgdA-like"/>
</dbReference>
<proteinExistence type="predicted"/>
<dbReference type="EMBL" id="VTOW01000003">
    <property type="protein sequence ID" value="NKE72105.1"/>
    <property type="molecule type" value="Genomic_DNA"/>
</dbReference>
<comment type="caution">
    <text evidence="2">The sequence shown here is derived from an EMBL/GenBank/DDBJ whole genome shotgun (WGS) entry which is preliminary data.</text>
</comment>
<dbReference type="InterPro" id="IPR011330">
    <property type="entry name" value="Glyco_hydro/deAcase_b/a-brl"/>
</dbReference>
<dbReference type="Pfam" id="PF11959">
    <property type="entry name" value="DUF3473"/>
    <property type="match status" value="1"/>
</dbReference>
<dbReference type="InterPro" id="IPR022560">
    <property type="entry name" value="DUF3473"/>
</dbReference>
<dbReference type="AlphaFoldDB" id="A0A7X6DRN9"/>
<dbReference type="InterPro" id="IPR014344">
    <property type="entry name" value="XrtA_polysacc_deacetyl"/>
</dbReference>
<evidence type="ECO:0000313" key="2">
    <source>
        <dbReference type="EMBL" id="NKE72105.1"/>
    </source>
</evidence>
<dbReference type="PANTHER" id="PTHR47561">
    <property type="entry name" value="POLYSACCHARIDE DEACETYLASE FAMILY PROTEIN (AFU_ORTHOLOGUE AFUA_6G05030)"/>
    <property type="match status" value="1"/>
</dbReference>
<dbReference type="PROSITE" id="PS51677">
    <property type="entry name" value="NODB"/>
    <property type="match status" value="1"/>
</dbReference>
<accession>A0A7X6DRN9</accession>
<dbReference type="Gene3D" id="3.20.20.370">
    <property type="entry name" value="Glycoside hydrolase/deacetylase"/>
    <property type="match status" value="1"/>
</dbReference>